<dbReference type="GO" id="GO:0005886">
    <property type="term" value="C:plasma membrane"/>
    <property type="evidence" value="ECO:0007669"/>
    <property type="project" value="UniProtKB-SubCell"/>
</dbReference>
<feature type="transmembrane region" description="Helical" evidence="11">
    <location>
        <begin position="78"/>
        <end position="97"/>
    </location>
</feature>
<dbReference type="SUPFAM" id="SSF81336">
    <property type="entry name" value="F1F0 ATP synthase subunit A"/>
    <property type="match status" value="1"/>
</dbReference>
<keyword evidence="3 11" id="KW-0813">Transport</keyword>
<sequence>MKFASPLESHILFTIGPVPISQPVVTTWGIMAVLTIGCWLLTRRLGLRPTRTQAALELVVEVIARQIRETMDAEPRPYLPLIGTLFIFLLVANWSSLLPGVEPPTAALETDAALALIVFGATLWFGVRALGARGYLRSFAQPSILLVPLNLVELFTRSFSLMVRLFGNVMSDVFMIGVVLSLAGLLVPIPLMALEMLTGAVQAYIFGALAMVFIGSAISEANPSPKAPNHEVSS</sequence>
<evidence type="ECO:0000256" key="1">
    <source>
        <dbReference type="ARBA" id="ARBA00004141"/>
    </source>
</evidence>
<dbReference type="GO" id="GO:0016787">
    <property type="term" value="F:hydrolase activity"/>
    <property type="evidence" value="ECO:0007669"/>
    <property type="project" value="UniProtKB-KW"/>
</dbReference>
<dbReference type="PATRIC" id="fig|1420583.3.peg.3963"/>
<dbReference type="PANTHER" id="PTHR42823:SF3">
    <property type="entry name" value="ATP SYNTHASE SUBUNIT A, CHLOROPLASTIC"/>
    <property type="match status" value="1"/>
</dbReference>
<feature type="transmembrane region" description="Helical" evidence="11">
    <location>
        <begin position="201"/>
        <end position="219"/>
    </location>
</feature>
<evidence type="ECO:0000313" key="12">
    <source>
        <dbReference type="EMBL" id="KMS52287.1"/>
    </source>
</evidence>
<dbReference type="GO" id="GO:0046933">
    <property type="term" value="F:proton-transporting ATP synthase activity, rotational mechanism"/>
    <property type="evidence" value="ECO:0007669"/>
    <property type="project" value="UniProtKB-UniRule"/>
</dbReference>
<keyword evidence="8 11" id="KW-0406">Ion transport</keyword>
<keyword evidence="12" id="KW-0378">Hydrolase</keyword>
<keyword evidence="11" id="KW-1003">Cell membrane</keyword>
<keyword evidence="5 11" id="KW-0812">Transmembrane</keyword>
<dbReference type="AlphaFoldDB" id="A0A0J7XKT1"/>
<dbReference type="InterPro" id="IPR035908">
    <property type="entry name" value="F0_ATP_A_sf"/>
</dbReference>
<name>A0A0J7XKT1_9SPHN</name>
<evidence type="ECO:0000256" key="4">
    <source>
        <dbReference type="ARBA" id="ARBA00022547"/>
    </source>
</evidence>
<evidence type="ECO:0000256" key="2">
    <source>
        <dbReference type="ARBA" id="ARBA00006810"/>
    </source>
</evidence>
<keyword evidence="13" id="KW-1185">Reference proteome</keyword>
<dbReference type="InterPro" id="IPR000568">
    <property type="entry name" value="ATP_synth_F0_asu"/>
</dbReference>
<dbReference type="Pfam" id="PF00119">
    <property type="entry name" value="ATP-synt_A"/>
    <property type="match status" value="1"/>
</dbReference>
<dbReference type="InterPro" id="IPR045082">
    <property type="entry name" value="ATP_syn_F0_a_bact/chloroplast"/>
</dbReference>
<evidence type="ECO:0000256" key="9">
    <source>
        <dbReference type="ARBA" id="ARBA00023136"/>
    </source>
</evidence>
<organism evidence="12 13">
    <name type="scientific">Sphingobium cupriresistens LL01</name>
    <dbReference type="NCBI Taxonomy" id="1420583"/>
    <lineage>
        <taxon>Bacteria</taxon>
        <taxon>Pseudomonadati</taxon>
        <taxon>Pseudomonadota</taxon>
        <taxon>Alphaproteobacteria</taxon>
        <taxon>Sphingomonadales</taxon>
        <taxon>Sphingomonadaceae</taxon>
        <taxon>Sphingobium</taxon>
    </lineage>
</organism>
<comment type="subcellular location">
    <subcellularLocation>
        <location evidence="11">Cell membrane</location>
        <topology evidence="11">Multi-pass membrane protein</topology>
    </subcellularLocation>
    <subcellularLocation>
        <location evidence="1">Membrane</location>
        <topology evidence="1">Multi-pass membrane protein</topology>
    </subcellularLocation>
</comment>
<keyword evidence="10 11" id="KW-0066">ATP synthesis</keyword>
<feature type="transmembrane region" description="Helical" evidence="11">
    <location>
        <begin position="173"/>
        <end position="194"/>
    </location>
</feature>
<dbReference type="PRINTS" id="PR00123">
    <property type="entry name" value="ATPASEA"/>
</dbReference>
<protein>
    <recommendedName>
        <fullName evidence="11">ATP synthase subunit a</fullName>
    </recommendedName>
    <alternativeName>
        <fullName evidence="11">ATP synthase F0 sector subunit a</fullName>
    </alternativeName>
    <alternativeName>
        <fullName evidence="11">F-ATPase subunit 6</fullName>
    </alternativeName>
</protein>
<dbReference type="CDD" id="cd00310">
    <property type="entry name" value="ATP-synt_Fo_a_6"/>
    <property type="match status" value="1"/>
</dbReference>
<evidence type="ECO:0000256" key="10">
    <source>
        <dbReference type="ARBA" id="ARBA00023310"/>
    </source>
</evidence>
<dbReference type="GO" id="GO:0042777">
    <property type="term" value="P:proton motive force-driven plasma membrane ATP synthesis"/>
    <property type="evidence" value="ECO:0007669"/>
    <property type="project" value="TreeGrafter"/>
</dbReference>
<dbReference type="STRING" id="1420583.V473_20770"/>
<gene>
    <name evidence="11" type="primary">atpB</name>
    <name evidence="12" type="ORF">V473_20770</name>
</gene>
<dbReference type="PANTHER" id="PTHR42823">
    <property type="entry name" value="ATP SYNTHASE SUBUNIT A, CHLOROPLASTIC"/>
    <property type="match status" value="1"/>
</dbReference>
<feature type="transmembrane region" description="Helical" evidence="11">
    <location>
        <begin position="112"/>
        <end position="131"/>
    </location>
</feature>
<keyword evidence="4 11" id="KW-0138">CF(0)</keyword>
<dbReference type="Gene3D" id="1.20.120.220">
    <property type="entry name" value="ATP synthase, F0 complex, subunit A"/>
    <property type="match status" value="1"/>
</dbReference>
<keyword evidence="9 11" id="KW-0472">Membrane</keyword>
<comment type="function">
    <text evidence="11">Key component of the proton channel; it plays a direct role in the translocation of protons across the membrane.</text>
</comment>
<comment type="similarity">
    <text evidence="2 11">Belongs to the ATPase A chain family.</text>
</comment>
<dbReference type="NCBIfam" id="NF009955">
    <property type="entry name" value="PRK13421.1"/>
    <property type="match status" value="1"/>
</dbReference>
<reference evidence="12 13" key="1">
    <citation type="journal article" date="2015" name="G3 (Bethesda)">
        <title>Insights into Ongoing Evolution of the Hexachlorocyclohexane Catabolic Pathway from Comparative Genomics of Ten Sphingomonadaceae Strains.</title>
        <authorList>
            <person name="Pearce S.L."/>
            <person name="Oakeshott J.G."/>
            <person name="Pandey G."/>
        </authorList>
    </citation>
    <scope>NUCLEOTIDE SEQUENCE [LARGE SCALE GENOMIC DNA]</scope>
    <source>
        <strain evidence="12 13">LL01</strain>
    </source>
</reference>
<evidence type="ECO:0000256" key="7">
    <source>
        <dbReference type="ARBA" id="ARBA00022989"/>
    </source>
</evidence>
<evidence type="ECO:0000256" key="6">
    <source>
        <dbReference type="ARBA" id="ARBA00022781"/>
    </source>
</evidence>
<dbReference type="EMBL" id="JACT01000006">
    <property type="protein sequence ID" value="KMS52287.1"/>
    <property type="molecule type" value="Genomic_DNA"/>
</dbReference>
<proteinExistence type="inferred from homology"/>
<dbReference type="HAMAP" id="MF_01393">
    <property type="entry name" value="ATP_synth_a_bact"/>
    <property type="match status" value="1"/>
</dbReference>
<evidence type="ECO:0000256" key="8">
    <source>
        <dbReference type="ARBA" id="ARBA00023065"/>
    </source>
</evidence>
<evidence type="ECO:0000256" key="11">
    <source>
        <dbReference type="HAMAP-Rule" id="MF_01393"/>
    </source>
</evidence>
<accession>A0A0J7XKT1</accession>
<evidence type="ECO:0000256" key="3">
    <source>
        <dbReference type="ARBA" id="ARBA00022448"/>
    </source>
</evidence>
<dbReference type="RefSeq" id="WP_066608837.1">
    <property type="nucleotide sequence ID" value="NZ_KQ130437.1"/>
</dbReference>
<dbReference type="Proteomes" id="UP000052232">
    <property type="component" value="Unassembled WGS sequence"/>
</dbReference>
<dbReference type="GO" id="GO:0045259">
    <property type="term" value="C:proton-transporting ATP synthase complex"/>
    <property type="evidence" value="ECO:0007669"/>
    <property type="project" value="UniProtKB-KW"/>
</dbReference>
<comment type="caution">
    <text evidence="12">The sequence shown here is derived from an EMBL/GenBank/DDBJ whole genome shotgun (WGS) entry which is preliminary data.</text>
</comment>
<keyword evidence="7 11" id="KW-1133">Transmembrane helix</keyword>
<evidence type="ECO:0000256" key="5">
    <source>
        <dbReference type="ARBA" id="ARBA00022692"/>
    </source>
</evidence>
<keyword evidence="6 11" id="KW-0375">Hydrogen ion transport</keyword>
<evidence type="ECO:0000313" key="13">
    <source>
        <dbReference type="Proteomes" id="UP000052232"/>
    </source>
</evidence>
<feature type="transmembrane region" description="Helical" evidence="11">
    <location>
        <begin position="20"/>
        <end position="41"/>
    </location>
</feature>